<evidence type="ECO:0000313" key="9">
    <source>
        <dbReference type="EMBL" id="ORX44848.1"/>
    </source>
</evidence>
<dbReference type="InterPro" id="IPR056773">
    <property type="entry name" value="WHD_ORC2"/>
</dbReference>
<dbReference type="GO" id="GO:0003688">
    <property type="term" value="F:DNA replication origin binding"/>
    <property type="evidence" value="ECO:0007669"/>
    <property type="project" value="UniProtKB-UniRule"/>
</dbReference>
<evidence type="ECO:0000256" key="5">
    <source>
        <dbReference type="RuleBase" id="RU368084"/>
    </source>
</evidence>
<evidence type="ECO:0000259" key="8">
    <source>
        <dbReference type="Pfam" id="PF24882"/>
    </source>
</evidence>
<dbReference type="GO" id="GO:0006260">
    <property type="term" value="P:DNA replication"/>
    <property type="evidence" value="ECO:0007669"/>
    <property type="project" value="UniProtKB-UniRule"/>
</dbReference>
<organism evidence="9 10">
    <name type="scientific">Piromyces finnis</name>
    <dbReference type="NCBI Taxonomy" id="1754191"/>
    <lineage>
        <taxon>Eukaryota</taxon>
        <taxon>Fungi</taxon>
        <taxon>Fungi incertae sedis</taxon>
        <taxon>Chytridiomycota</taxon>
        <taxon>Chytridiomycota incertae sedis</taxon>
        <taxon>Neocallimastigomycetes</taxon>
        <taxon>Neocallimastigales</taxon>
        <taxon>Neocallimastigaceae</taxon>
        <taxon>Piromyces</taxon>
    </lineage>
</organism>
<dbReference type="EMBL" id="MCFH01000043">
    <property type="protein sequence ID" value="ORX44848.1"/>
    <property type="molecule type" value="Genomic_DNA"/>
</dbReference>
<evidence type="ECO:0000256" key="1">
    <source>
        <dbReference type="ARBA" id="ARBA00004123"/>
    </source>
</evidence>
<dbReference type="PANTHER" id="PTHR14052">
    <property type="entry name" value="ORIGIN RECOGNITION COMPLEX SUBUNIT 2"/>
    <property type="match status" value="1"/>
</dbReference>
<evidence type="ECO:0000256" key="3">
    <source>
        <dbReference type="ARBA" id="ARBA00022705"/>
    </source>
</evidence>
<evidence type="ECO:0000256" key="2">
    <source>
        <dbReference type="ARBA" id="ARBA00007421"/>
    </source>
</evidence>
<keyword evidence="3 5" id="KW-0235">DNA replication</keyword>
<dbReference type="GO" id="GO:0005664">
    <property type="term" value="C:nuclear origin of replication recognition complex"/>
    <property type="evidence" value="ECO:0007669"/>
    <property type="project" value="UniProtKB-UniRule"/>
</dbReference>
<feature type="compositionally biased region" description="Basic residues" evidence="6">
    <location>
        <begin position="130"/>
        <end position="139"/>
    </location>
</feature>
<feature type="domain" description="Origin recognition complex subunit 2 RecA-like" evidence="7">
    <location>
        <begin position="252"/>
        <end position="416"/>
    </location>
</feature>
<name>A0A1Y1V223_9FUNG</name>
<dbReference type="Proteomes" id="UP000193719">
    <property type="component" value="Unassembled WGS sequence"/>
</dbReference>
<dbReference type="OrthoDB" id="346673at2759"/>
<evidence type="ECO:0000313" key="10">
    <source>
        <dbReference type="Proteomes" id="UP000193719"/>
    </source>
</evidence>
<comment type="subunit">
    <text evidence="5">Component of the origin recognition complex (ORC).</text>
</comment>
<dbReference type="AlphaFoldDB" id="A0A1Y1V223"/>
<accession>A0A1Y1V223</accession>
<evidence type="ECO:0000256" key="6">
    <source>
        <dbReference type="SAM" id="MobiDB-lite"/>
    </source>
</evidence>
<reference evidence="9" key="2">
    <citation type="submission" date="2016-08" db="EMBL/GenBank/DDBJ databases">
        <title>Pervasive Adenine N6-methylation of Active Genes in Fungi.</title>
        <authorList>
            <consortium name="DOE Joint Genome Institute"/>
            <person name="Mondo S.J."/>
            <person name="Dannebaum R.O."/>
            <person name="Kuo R.C."/>
            <person name="Labutti K."/>
            <person name="Haridas S."/>
            <person name="Kuo A."/>
            <person name="Salamov A."/>
            <person name="Ahrendt S.R."/>
            <person name="Lipzen A."/>
            <person name="Sullivan W."/>
            <person name="Andreopoulos W.B."/>
            <person name="Clum A."/>
            <person name="Lindquist E."/>
            <person name="Daum C."/>
            <person name="Ramamoorthy G.K."/>
            <person name="Gryganskyi A."/>
            <person name="Culley D."/>
            <person name="Magnuson J.K."/>
            <person name="James T.Y."/>
            <person name="O'Malley M.A."/>
            <person name="Stajich J.E."/>
            <person name="Spatafora J.W."/>
            <person name="Visel A."/>
            <person name="Grigoriev I.V."/>
        </authorList>
    </citation>
    <scope>NUCLEOTIDE SEQUENCE [LARGE SCALE GENOMIC DNA]</scope>
    <source>
        <strain evidence="9">Finn</strain>
    </source>
</reference>
<dbReference type="STRING" id="1754191.A0A1Y1V223"/>
<proteinExistence type="inferred from homology"/>
<keyword evidence="10" id="KW-1185">Reference proteome</keyword>
<feature type="region of interest" description="Disordered" evidence="6">
    <location>
        <begin position="113"/>
        <end position="163"/>
    </location>
</feature>
<protein>
    <recommendedName>
        <fullName evidence="5">Origin recognition complex subunit 2</fullName>
    </recommendedName>
</protein>
<dbReference type="InterPro" id="IPR056772">
    <property type="entry name" value="RecA-like_ORC2"/>
</dbReference>
<dbReference type="Pfam" id="PF04084">
    <property type="entry name" value="RecA-like_ORC2"/>
    <property type="match status" value="1"/>
</dbReference>
<evidence type="ECO:0000259" key="7">
    <source>
        <dbReference type="Pfam" id="PF04084"/>
    </source>
</evidence>
<reference evidence="9" key="1">
    <citation type="submission" date="2016-08" db="EMBL/GenBank/DDBJ databases">
        <title>Genomes of anaerobic fungi encode conserved fungal cellulosomes for biomass hydrolysis.</title>
        <authorList>
            <consortium name="DOE Joint Genome Institute"/>
            <person name="Haitjema C.H."/>
            <person name="Gilmore S.P."/>
            <person name="Henske J.K."/>
            <person name="Solomon K.V."/>
            <person name="De Groot R."/>
            <person name="Kuo A."/>
            <person name="Mondo S.J."/>
            <person name="Salamov A.A."/>
            <person name="Labutti K."/>
            <person name="Zhao Z."/>
            <person name="Chiniquy J."/>
            <person name="Barry K."/>
            <person name="Brewer H.M."/>
            <person name="Purvine S.O."/>
            <person name="Wright A.T."/>
            <person name="Boxma B."/>
            <person name="Van Alen T."/>
            <person name="Hackstein J.H."/>
            <person name="Baker S.E."/>
            <person name="Grigoriev I.V."/>
            <person name="O'Malley M.A."/>
        </authorList>
    </citation>
    <scope>NUCLEOTIDE SEQUENCE [LARGE SCALE GENOMIC DNA]</scope>
    <source>
        <strain evidence="9">Finn</strain>
    </source>
</reference>
<comment type="caution">
    <text evidence="9">The sequence shown here is derived from an EMBL/GenBank/DDBJ whole genome shotgun (WGS) entry which is preliminary data.</text>
</comment>
<sequence>MSKKLLPILYQNDSEIPLHFVTTYKKNNTISSTTLAAAKRTFHLDTLAQHSRKKKKILSGFTVEKEKENINNNYNDPDFIPTKVVAIDEEDKENDYLSGKKLYGFEKKNKSGLSNYNSHLTENDTDNKKEKKRRKRVKSGKVDKDSDYDSELEEEEEEENNNRFINYEEATYRTLSYQDNDYSSDDEEPIEKINGLQRIEDEIENAGYEQYFQNLHNKKNLTSDNTLSKLPILDHKEYIELLKKTPQKHASEIKKLTSYHEQNFQQWYFELIMGFNLAFYGFGSKIKLLTKFAKEVLNHSPVFVINGFSPAVSIKAILNAISEQIIKYTGVLGTVQEQISRIEDYFTNKDRKIKRIFLLIHNIDGINLRNEKTQTTLSLIAAIPNIHIIASVDHINASFLWDNSKVYRYNFIWHDITTYESYTIETSFENSFMLHKNQLDARGVMHVLSCLTSNGRQIFRVLAEHQIVTEAENLSTEDISNAGEGLILNKGNENKSHSSYESLGLSHSAYYNLCLEKFLVSNETTFRTQLTEFKDHKIIFRKVTANSDVYYIPLSATILSEILENIE</sequence>
<feature type="domain" description="Origin recognition complex subunit 2 winged-helix" evidence="8">
    <location>
        <begin position="501"/>
        <end position="556"/>
    </location>
</feature>
<comment type="function">
    <text evidence="5">Component of the origin recognition complex (ORC) that binds origins of replication. DNA-binding is ATP-dependent. ORC is required to assemble the pre-replication complex necessary to initiate DNA replication.</text>
</comment>
<gene>
    <name evidence="9" type="ORF">BCR36DRAFT_359109</name>
</gene>
<dbReference type="Pfam" id="PF24882">
    <property type="entry name" value="WHD_ORC2"/>
    <property type="match status" value="1"/>
</dbReference>
<dbReference type="PANTHER" id="PTHR14052:SF0">
    <property type="entry name" value="ORIGIN RECOGNITION COMPLEX SUBUNIT 2"/>
    <property type="match status" value="1"/>
</dbReference>
<comment type="similarity">
    <text evidence="2 5">Belongs to the ORC2 family.</text>
</comment>
<comment type="subcellular location">
    <subcellularLocation>
        <location evidence="1 5">Nucleus</location>
    </subcellularLocation>
</comment>
<evidence type="ECO:0000256" key="4">
    <source>
        <dbReference type="ARBA" id="ARBA00023242"/>
    </source>
</evidence>
<keyword evidence="4 5" id="KW-0539">Nucleus</keyword>
<feature type="compositionally biased region" description="Acidic residues" evidence="6">
    <location>
        <begin position="148"/>
        <end position="159"/>
    </location>
</feature>
<dbReference type="InterPro" id="IPR007220">
    <property type="entry name" value="ORC2"/>
</dbReference>